<accession>A0AAU9KP22</accession>
<feature type="compositionally biased region" description="Polar residues" evidence="1">
    <location>
        <begin position="933"/>
        <end position="945"/>
    </location>
</feature>
<feature type="region of interest" description="Disordered" evidence="1">
    <location>
        <begin position="714"/>
        <end position="863"/>
    </location>
</feature>
<evidence type="ECO:0000256" key="2">
    <source>
        <dbReference type="SAM" id="Phobius"/>
    </source>
</evidence>
<dbReference type="EMBL" id="CAKKTJ010000038">
    <property type="protein sequence ID" value="CAH0473326.1"/>
    <property type="molecule type" value="Genomic_DNA"/>
</dbReference>
<feature type="region of interest" description="Disordered" evidence="1">
    <location>
        <begin position="626"/>
        <end position="671"/>
    </location>
</feature>
<feature type="compositionally biased region" description="Pro residues" evidence="1">
    <location>
        <begin position="914"/>
        <end position="926"/>
    </location>
</feature>
<feature type="compositionally biased region" description="Basic and acidic residues" evidence="1">
    <location>
        <begin position="631"/>
        <end position="652"/>
    </location>
</feature>
<gene>
    <name evidence="3" type="ORF">PBS003_LOCUS231</name>
</gene>
<dbReference type="AlphaFoldDB" id="A0AAU9KP22"/>
<evidence type="ECO:0000313" key="3">
    <source>
        <dbReference type="EMBL" id="CAH0473326.1"/>
    </source>
</evidence>
<organism evidence="3 4">
    <name type="scientific">Peronospora belbahrii</name>
    <dbReference type="NCBI Taxonomy" id="622444"/>
    <lineage>
        <taxon>Eukaryota</taxon>
        <taxon>Sar</taxon>
        <taxon>Stramenopiles</taxon>
        <taxon>Oomycota</taxon>
        <taxon>Peronosporomycetes</taxon>
        <taxon>Peronosporales</taxon>
        <taxon>Peronosporaceae</taxon>
        <taxon>Peronospora</taxon>
    </lineage>
</organism>
<dbReference type="Proteomes" id="UP001160483">
    <property type="component" value="Unassembled WGS sequence"/>
</dbReference>
<feature type="compositionally biased region" description="Low complexity" evidence="1">
    <location>
        <begin position="771"/>
        <end position="796"/>
    </location>
</feature>
<feature type="region of interest" description="Disordered" evidence="1">
    <location>
        <begin position="898"/>
        <end position="945"/>
    </location>
</feature>
<keyword evidence="2" id="KW-0812">Transmembrane</keyword>
<proteinExistence type="predicted"/>
<evidence type="ECO:0000256" key="1">
    <source>
        <dbReference type="SAM" id="MobiDB-lite"/>
    </source>
</evidence>
<keyword evidence="2" id="KW-0472">Membrane</keyword>
<reference evidence="3" key="1">
    <citation type="submission" date="2021-11" db="EMBL/GenBank/DDBJ databases">
        <authorList>
            <person name="Islam A."/>
            <person name="Islam S."/>
            <person name="Flora M.S."/>
            <person name="Rahman M."/>
            <person name="Ziaur R.M."/>
            <person name="Epstein J.H."/>
            <person name="Hassan M."/>
            <person name="Klassen M."/>
            <person name="Woodard K."/>
            <person name="Webb A."/>
            <person name="Webby R.J."/>
            <person name="El Zowalaty M.E."/>
        </authorList>
    </citation>
    <scope>NUCLEOTIDE SEQUENCE</scope>
    <source>
        <strain evidence="3">Pbs3</strain>
    </source>
</reference>
<comment type="caution">
    <text evidence="3">The sequence shown here is derived from an EMBL/GenBank/DDBJ whole genome shotgun (WGS) entry which is preliminary data.</text>
</comment>
<evidence type="ECO:0000313" key="4">
    <source>
        <dbReference type="Proteomes" id="UP001160483"/>
    </source>
</evidence>
<keyword evidence="2" id="KW-1133">Transmembrane helix</keyword>
<name>A0AAU9KP22_9STRA</name>
<sequence length="945" mass="104761">MLRMRLITTGGLGVAIVVFALSFPQAIFPLILTFGLPIVMYGIISLLELAIMRTKHEWMENDQQQRIQTQLGVIQISRTLYEQLDSDVLQLLMSTRDFDGNDYERLMRLQELNERQHESATLQQIQQLPIVIVTNSLLQAFENARCTVCLSAFQVGDRSAPANWRSVSQANRAVSKFKTRSSSSAVRSKSQRKNKPLLSTFEQGVAKARLYVDNATPEHLETQLQKLLKDKQYLDAAFLIAASPYLNARFQTSDVARLMLEQAKSLIALEQVAQLVRDLQLQRNDALVTLLINEMVRALHFGAAVRLAQEMVPAFGQHAAPATTTKRPCWTPKALIQAMLRAKKFRAALKYSKQFGLLEAFPAPHLVAGMLETRCWEEAISSVMEMQLFKEYPLEVLAVEMIKQRQWSQAAKCMNKMSDEDETKAKFYEALVLETAHVGDFVTSLRYLREFKLDQGSEDRTVSLLRYLVDLMLAHGEFYKAIKYAIKFKLAKNPLNDAIAAAEAALAAANGEEARPLKKDDHIEYLSQYNVEILIRKAIDGGQLHVATTYIKRLRLREKFAEELVAIEKAQQNWLLEFRQYAQLRLAQFQDSVLQQNLRDLLGDQADDEMVDLEPVEKDIVLSEEEEIVSQDEKAQQVEDKEDKSKLTEKPCEALSFSESNGIGETKQRESNTFAATSVESRFGFARATLTPPPSLPSGLVSVVGVSCLAGDSQPCTKSLSPTKPAPPPGLFNSSEAEPVQADKPDSADSFNFANFAKSFQVNGPAPPSPASSSLPPQQLSLPQPPQQSFLSQQQQVKAIFGRPMSNGQYASGSPGHSMPSMMPPQKEMYHPQGNMPLDAMQPRGYLQPLPPPPLPRPSNNRGGAVDVAALAMQFHKGSGSNGLSGFSGYAGPQPPLGDLCAAPSGQQQQFSPGMPPLPFGAPPPQSAFKPSMSYTSVTTTRQKK</sequence>
<feature type="compositionally biased region" description="Polar residues" evidence="1">
    <location>
        <begin position="749"/>
        <end position="762"/>
    </location>
</feature>
<feature type="transmembrane region" description="Helical" evidence="2">
    <location>
        <begin position="30"/>
        <end position="51"/>
    </location>
</feature>
<protein>
    <submittedName>
        <fullName evidence="3">Uncharacterized protein</fullName>
    </submittedName>
</protein>
<feature type="compositionally biased region" description="Low complexity" evidence="1">
    <location>
        <begin position="812"/>
        <end position="825"/>
    </location>
</feature>